<organism evidence="1">
    <name type="scientific">marine metagenome</name>
    <dbReference type="NCBI Taxonomy" id="408172"/>
    <lineage>
        <taxon>unclassified sequences</taxon>
        <taxon>metagenomes</taxon>
        <taxon>ecological metagenomes</taxon>
    </lineage>
</organism>
<gene>
    <name evidence="1" type="ORF">METZ01_LOCUS450987</name>
</gene>
<reference evidence="1" key="1">
    <citation type="submission" date="2018-05" db="EMBL/GenBank/DDBJ databases">
        <authorList>
            <person name="Lanie J.A."/>
            <person name="Ng W.-L."/>
            <person name="Kazmierczak K.M."/>
            <person name="Andrzejewski T.M."/>
            <person name="Davidsen T.M."/>
            <person name="Wayne K.J."/>
            <person name="Tettelin H."/>
            <person name="Glass J.I."/>
            <person name="Rusch D."/>
            <person name="Podicherti R."/>
            <person name="Tsui H.-C.T."/>
            <person name="Winkler M.E."/>
        </authorList>
    </citation>
    <scope>NUCLEOTIDE SEQUENCE</scope>
</reference>
<dbReference type="AlphaFoldDB" id="A0A382ZRT4"/>
<protein>
    <submittedName>
        <fullName evidence="1">Uncharacterized protein</fullName>
    </submittedName>
</protein>
<sequence length="256" mass="30300">NSSPNHEFTYGFDGEPMFRFVERYQRFMAFEATKHYKLAYARCIDISDYYRRHFKVTPRTVFVSKTDHMAYDTWWLLSMAVERLPVARERLPWDTATSTIMENRRTGRYWKDALSSEYILVEDQERSIRFERESSNPIWWFDYTNQERGSEGSSITHVETPYVEIDRSGWRRQGNKLTITLKMRADPSHRFSYQGAIKTPRVVFKGEFKGFAIALWSLPTESSLDPSMIETNASEFVLAKNTDGEYHLVLFFDLRP</sequence>
<feature type="non-terminal residue" evidence="1">
    <location>
        <position position="256"/>
    </location>
</feature>
<feature type="non-terminal residue" evidence="1">
    <location>
        <position position="1"/>
    </location>
</feature>
<evidence type="ECO:0000313" key="1">
    <source>
        <dbReference type="EMBL" id="SVD98133.1"/>
    </source>
</evidence>
<dbReference type="EMBL" id="UINC01186084">
    <property type="protein sequence ID" value="SVD98133.1"/>
    <property type="molecule type" value="Genomic_DNA"/>
</dbReference>
<accession>A0A382ZRT4</accession>
<proteinExistence type="predicted"/>
<name>A0A382ZRT4_9ZZZZ</name>